<evidence type="ECO:0000313" key="1">
    <source>
        <dbReference type="EMBL" id="QHU10700.1"/>
    </source>
</evidence>
<protein>
    <submittedName>
        <fullName evidence="1">Uncharacterized protein</fullName>
    </submittedName>
</protein>
<organism evidence="1">
    <name type="scientific">viral metagenome</name>
    <dbReference type="NCBI Taxonomy" id="1070528"/>
    <lineage>
        <taxon>unclassified sequences</taxon>
        <taxon>metagenomes</taxon>
        <taxon>organismal metagenomes</taxon>
    </lineage>
</organism>
<accession>A0A6C0K173</accession>
<dbReference type="EMBL" id="MN740770">
    <property type="protein sequence ID" value="QHU10700.1"/>
    <property type="molecule type" value="Genomic_DNA"/>
</dbReference>
<proteinExistence type="predicted"/>
<dbReference type="AlphaFoldDB" id="A0A6C0K173"/>
<reference evidence="1" key="1">
    <citation type="journal article" date="2020" name="Nature">
        <title>Giant virus diversity and host interactions through global metagenomics.</title>
        <authorList>
            <person name="Schulz F."/>
            <person name="Roux S."/>
            <person name="Paez-Espino D."/>
            <person name="Jungbluth S."/>
            <person name="Walsh D.A."/>
            <person name="Denef V.J."/>
            <person name="McMahon K.D."/>
            <person name="Konstantinidis K.T."/>
            <person name="Eloe-Fadrosh E.A."/>
            <person name="Kyrpides N.C."/>
            <person name="Woyke T."/>
        </authorList>
    </citation>
    <scope>NUCLEOTIDE SEQUENCE</scope>
    <source>
        <strain evidence="1">GVMAG-S-1101165-83</strain>
    </source>
</reference>
<name>A0A6C0K173_9ZZZZ</name>
<sequence length="82" mass="9567">MHSNAIDSLVLLRHTLLSSKNFLLDSNYKEILGQIEDLIKNIDVKVKGECRHEYVEDYIDVDVERSQRVCYCSKCWSTFPSN</sequence>